<dbReference type="SUPFAM" id="SSF52540">
    <property type="entry name" value="P-loop containing nucleoside triphosphate hydrolases"/>
    <property type="match status" value="1"/>
</dbReference>
<reference evidence="2" key="1">
    <citation type="submission" date="2020-09" db="EMBL/GenBank/DDBJ databases">
        <title>A novel bacterium of genus Paenibacillus, isolated from South China Sea.</title>
        <authorList>
            <person name="Huang H."/>
            <person name="Mo K."/>
            <person name="Hu Y."/>
        </authorList>
    </citation>
    <scope>NUCLEOTIDE SEQUENCE</scope>
    <source>
        <strain evidence="2">IB182496</strain>
    </source>
</reference>
<dbReference type="AlphaFoldDB" id="A0A927BQU7"/>
<dbReference type="Proteomes" id="UP000621560">
    <property type="component" value="Unassembled WGS sequence"/>
</dbReference>
<dbReference type="PANTHER" id="PTHR43581">
    <property type="entry name" value="ATP/GTP PHOSPHATASE"/>
    <property type="match status" value="1"/>
</dbReference>
<dbReference type="RefSeq" id="WP_190916266.1">
    <property type="nucleotide sequence ID" value="NZ_JACXIZ010000013.1"/>
</dbReference>
<dbReference type="InterPro" id="IPR041685">
    <property type="entry name" value="AAA_GajA/Old/RecF-like"/>
</dbReference>
<gene>
    <name evidence="2" type="ORF">IDH44_07610</name>
</gene>
<sequence length="511" mass="58721">MFNSWTLKVRDFGKISKADIRVTPFMMLVGENNSGKSYILELLWGVFKNLNSLFKNQFDEDRDFIDLCSKLNEKIKNSVTYDIWEQDSITTIDINEEQQKKLMEILNRSLKKEKDWLVKEIFNHSMEIGSLEILRDMFYNLKVEISMQNILSTEIVKKDGADEGQEVSVSKKAFFFQLLLYDPNEKEEEDLFLYVADTNNAIVEGAARAVMLRIATMLVCRGFSDSRSLMLSRKSSRKRSVQLETPVYFPASRTGFMHTYQSIISNQNQIFKEMLKNSELIKLFGQNSATNPALRLTAPVNDFLEKLSDIYIDEDQQTRYAEELSFLKQKIFNGTITKDQAQDIQFVPEQGKGIPLHVTSSLVAELAPLSLFLESQYDPQLLIIEESESHLHVGKQLELVRLFFRLINKGKAIWLTTHSDSFAQQVNNLLTLSRHPQKEKLFSELGYEAADTLSDIASSSCYQFYKSPEGNTIVEEVELGEYGYAIPTFNSVLEKLLNETVKIQDFGDKDD</sequence>
<dbReference type="InterPro" id="IPR051396">
    <property type="entry name" value="Bact_Antivir_Def_Nuclease"/>
</dbReference>
<dbReference type="Gene3D" id="3.40.50.300">
    <property type="entry name" value="P-loop containing nucleotide triphosphate hydrolases"/>
    <property type="match status" value="2"/>
</dbReference>
<keyword evidence="3" id="KW-1185">Reference proteome</keyword>
<dbReference type="Pfam" id="PF13175">
    <property type="entry name" value="AAA_15"/>
    <property type="match status" value="1"/>
</dbReference>
<accession>A0A927BQU7</accession>
<name>A0A927BQU7_9BACL</name>
<comment type="caution">
    <text evidence="2">The sequence shown here is derived from an EMBL/GenBank/DDBJ whole genome shotgun (WGS) entry which is preliminary data.</text>
</comment>
<evidence type="ECO:0000259" key="1">
    <source>
        <dbReference type="Pfam" id="PF13175"/>
    </source>
</evidence>
<dbReference type="PANTHER" id="PTHR43581:SF4">
    <property type="entry name" value="ATP_GTP PHOSPHATASE"/>
    <property type="match status" value="1"/>
</dbReference>
<proteinExistence type="predicted"/>
<protein>
    <submittedName>
        <fullName evidence="2">AAA family ATPase</fullName>
    </submittedName>
</protein>
<dbReference type="EMBL" id="JACXIZ010000013">
    <property type="protein sequence ID" value="MBD2845053.1"/>
    <property type="molecule type" value="Genomic_DNA"/>
</dbReference>
<evidence type="ECO:0000313" key="2">
    <source>
        <dbReference type="EMBL" id="MBD2845053.1"/>
    </source>
</evidence>
<feature type="domain" description="Endonuclease GajA/Old nuclease/RecF-like AAA" evidence="1">
    <location>
        <begin position="7"/>
        <end position="423"/>
    </location>
</feature>
<evidence type="ECO:0000313" key="3">
    <source>
        <dbReference type="Proteomes" id="UP000621560"/>
    </source>
</evidence>
<dbReference type="InterPro" id="IPR027417">
    <property type="entry name" value="P-loop_NTPase"/>
</dbReference>
<organism evidence="2 3">
    <name type="scientific">Paenibacillus sabuli</name>
    <dbReference type="NCBI Taxonomy" id="2772509"/>
    <lineage>
        <taxon>Bacteria</taxon>
        <taxon>Bacillati</taxon>
        <taxon>Bacillota</taxon>
        <taxon>Bacilli</taxon>
        <taxon>Bacillales</taxon>
        <taxon>Paenibacillaceae</taxon>
        <taxon>Paenibacillus</taxon>
    </lineage>
</organism>